<dbReference type="AlphaFoldDB" id="A0AAJ2BJU1"/>
<dbReference type="Proteomes" id="UP001268036">
    <property type="component" value="Unassembled WGS sequence"/>
</dbReference>
<evidence type="ECO:0000313" key="13">
    <source>
        <dbReference type="EMBL" id="MDR6233710.1"/>
    </source>
</evidence>
<feature type="binding site" evidence="9">
    <location>
        <begin position="83"/>
        <end position="84"/>
    </location>
    <ligand>
        <name>FAD</name>
        <dbReference type="ChEBI" id="CHEBI:57692"/>
    </ligand>
</feature>
<dbReference type="SUPFAM" id="SSF54373">
    <property type="entry name" value="FAD-linked reductases, C-terminal domain"/>
    <property type="match status" value="1"/>
</dbReference>
<dbReference type="Gene3D" id="3.50.50.60">
    <property type="entry name" value="FAD/NAD(P)-binding domain"/>
    <property type="match status" value="1"/>
</dbReference>
<dbReference type="InterPro" id="IPR036188">
    <property type="entry name" value="FAD/NAD-bd_sf"/>
</dbReference>
<comment type="similarity">
    <text evidence="3">Belongs to the tryptophan 2-monooxygenase family.</text>
</comment>
<comment type="catalytic activity">
    <reaction evidence="8">
        <text>L-tryptophan + O2 = indole-3-acetamide + CO2 + H2O</text>
        <dbReference type="Rhea" id="RHEA:16165"/>
        <dbReference type="ChEBI" id="CHEBI:15377"/>
        <dbReference type="ChEBI" id="CHEBI:15379"/>
        <dbReference type="ChEBI" id="CHEBI:16031"/>
        <dbReference type="ChEBI" id="CHEBI:16526"/>
        <dbReference type="ChEBI" id="CHEBI:57912"/>
        <dbReference type="EC" id="1.13.12.3"/>
    </reaction>
</comment>
<feature type="domain" description="Amine oxidase" evidence="12">
    <location>
        <begin position="63"/>
        <end position="478"/>
    </location>
</feature>
<keyword evidence="7" id="KW-0073">Auxin biosynthesis</keyword>
<evidence type="ECO:0000313" key="14">
    <source>
        <dbReference type="Proteomes" id="UP001268036"/>
    </source>
</evidence>
<proteinExistence type="inferred from homology"/>
<evidence type="ECO:0000256" key="11">
    <source>
        <dbReference type="SAM" id="SignalP"/>
    </source>
</evidence>
<dbReference type="InterPro" id="IPR050281">
    <property type="entry name" value="Flavin_monoamine_oxidase"/>
</dbReference>
<comment type="pathway">
    <text evidence="2">Plant hormone metabolism; auxin biosynthesis.</text>
</comment>
<dbReference type="Pfam" id="PF01593">
    <property type="entry name" value="Amino_oxidase"/>
    <property type="match status" value="1"/>
</dbReference>
<evidence type="ECO:0000256" key="7">
    <source>
        <dbReference type="ARBA" id="ARBA00023070"/>
    </source>
</evidence>
<evidence type="ECO:0000256" key="1">
    <source>
        <dbReference type="ARBA" id="ARBA00001974"/>
    </source>
</evidence>
<evidence type="ECO:0000256" key="10">
    <source>
        <dbReference type="SAM" id="MobiDB-lite"/>
    </source>
</evidence>
<evidence type="ECO:0000259" key="12">
    <source>
        <dbReference type="Pfam" id="PF01593"/>
    </source>
</evidence>
<keyword evidence="6 13" id="KW-0560">Oxidoreductase</keyword>
<dbReference type="PANTHER" id="PTHR10742">
    <property type="entry name" value="FLAVIN MONOAMINE OXIDASE"/>
    <property type="match status" value="1"/>
</dbReference>
<dbReference type="SUPFAM" id="SSF51905">
    <property type="entry name" value="FAD/NAD(P)-binding domain"/>
    <property type="match status" value="1"/>
</dbReference>
<feature type="compositionally biased region" description="Low complexity" evidence="10">
    <location>
        <begin position="43"/>
        <end position="52"/>
    </location>
</feature>
<reference evidence="13" key="1">
    <citation type="submission" date="2023-08" db="EMBL/GenBank/DDBJ databases">
        <title>Functional and genomic diversity of the sorghum phyllosphere microbiome.</title>
        <authorList>
            <person name="Shade A."/>
        </authorList>
    </citation>
    <scope>NUCLEOTIDE SEQUENCE</scope>
    <source>
        <strain evidence="13">SORGH_AS_0201</strain>
    </source>
</reference>
<feature type="chain" id="PRO_5042527841" description="Tryptophan 2-monooxygenase" evidence="11">
    <location>
        <begin position="26"/>
        <end position="532"/>
    </location>
</feature>
<evidence type="ECO:0000256" key="6">
    <source>
        <dbReference type="ARBA" id="ARBA00023002"/>
    </source>
</evidence>
<feature type="binding site" evidence="9">
    <location>
        <position position="269"/>
    </location>
    <ligand>
        <name>FAD</name>
        <dbReference type="ChEBI" id="CHEBI:57692"/>
    </ligand>
</feature>
<evidence type="ECO:0000256" key="5">
    <source>
        <dbReference type="ARBA" id="ARBA00017871"/>
    </source>
</evidence>
<evidence type="ECO:0000256" key="2">
    <source>
        <dbReference type="ARBA" id="ARBA00004814"/>
    </source>
</evidence>
<dbReference type="InterPro" id="IPR001613">
    <property type="entry name" value="Flavin_amine_oxidase"/>
</dbReference>
<dbReference type="GO" id="GO:0009851">
    <property type="term" value="P:auxin biosynthetic process"/>
    <property type="evidence" value="ECO:0007669"/>
    <property type="project" value="UniProtKB-KW"/>
</dbReference>
<evidence type="ECO:0000256" key="3">
    <source>
        <dbReference type="ARBA" id="ARBA00005833"/>
    </source>
</evidence>
<feature type="region of interest" description="Disordered" evidence="10">
    <location>
        <begin position="29"/>
        <end position="52"/>
    </location>
</feature>
<comment type="cofactor">
    <cofactor evidence="1">
        <name>FAD</name>
        <dbReference type="ChEBI" id="CHEBI:57692"/>
    </cofactor>
</comment>
<evidence type="ECO:0000256" key="8">
    <source>
        <dbReference type="ARBA" id="ARBA00047321"/>
    </source>
</evidence>
<dbReference type="EC" id="1.13.12.3" evidence="4"/>
<evidence type="ECO:0000256" key="4">
    <source>
        <dbReference type="ARBA" id="ARBA00012535"/>
    </source>
</evidence>
<dbReference type="GO" id="GO:0050361">
    <property type="term" value="F:tryptophan 2-monooxygenase activity"/>
    <property type="evidence" value="ECO:0007669"/>
    <property type="project" value="UniProtKB-EC"/>
</dbReference>
<sequence>MSSRWTGFTVCLAAGVFATSLSAGAAEKAHKEAHKEAHKASEKTAAAPAAPSGPSVIVVGGGMAGLASAYELQQAGWNVTLLEAGPRVGGRSGLASSEWIGDAKAQPVLNHYLDTFKLKTVDAPSFVRTPGYLIEGQYYSQDDLAQKLPAVADALKRVDKSLDDLAAAISDPLQPIATPTLHALDQINAATWLDKQNLPPLARQLINQRIRTRYDEPSRLSLLYLAQQTRVYRGVDDKDLRAARLPGGSEVLAQAFAKQIKTIKTDNKVSSIVQDKDGVTVKTGPTGYKADYVVMAVPLRALGQVQMTPALDATQQAAIKGTTYGWRDQILLKFKTPVWDSKSRMSGEIYSDQGLGMLWVEPDVKGGANVLVNLTGDSARLVQAFGDKQMVDQVLIRFHAFYPKARGAFSGYEVRRYSRDPGVGGAYLAYGPGQITRYWRLWEKPTGRMIFAGEHTDPLHPGTLEGALASGQRAAQQVRDLKAGKAVVPVVASADTKAPAQPAAAAPKAAEAAPAKASSEHGFFWKLFHWSF</sequence>
<accession>A0AAJ2BJU1</accession>
<dbReference type="EMBL" id="JAVJAF010000001">
    <property type="protein sequence ID" value="MDR6233710.1"/>
    <property type="molecule type" value="Genomic_DNA"/>
</dbReference>
<gene>
    <name evidence="13" type="ORF">QE440_001451</name>
</gene>
<evidence type="ECO:0000256" key="9">
    <source>
        <dbReference type="PIRSR" id="PIRSR601613-1"/>
    </source>
</evidence>
<organism evidence="13 14">
    <name type="scientific">Pseudomonas oryzihabitans</name>
    <dbReference type="NCBI Taxonomy" id="47885"/>
    <lineage>
        <taxon>Bacteria</taxon>
        <taxon>Pseudomonadati</taxon>
        <taxon>Pseudomonadota</taxon>
        <taxon>Gammaproteobacteria</taxon>
        <taxon>Pseudomonadales</taxon>
        <taxon>Pseudomonadaceae</taxon>
        <taxon>Pseudomonas</taxon>
    </lineage>
</organism>
<dbReference type="RefSeq" id="WP_309756893.1">
    <property type="nucleotide sequence ID" value="NZ_JAVJAF010000001.1"/>
</dbReference>
<dbReference type="InterPro" id="IPR002937">
    <property type="entry name" value="Amino_oxidase"/>
</dbReference>
<dbReference type="PRINTS" id="PR00757">
    <property type="entry name" value="AMINEOXDASEF"/>
</dbReference>
<protein>
    <recommendedName>
        <fullName evidence="5">Tryptophan 2-monooxygenase</fullName>
        <ecNumber evidence="4">1.13.12.3</ecNumber>
    </recommendedName>
</protein>
<name>A0AAJ2BJU1_9PSED</name>
<keyword evidence="11" id="KW-0732">Signal</keyword>
<dbReference type="PANTHER" id="PTHR10742:SF410">
    <property type="entry name" value="LYSINE-SPECIFIC HISTONE DEMETHYLASE 2"/>
    <property type="match status" value="1"/>
</dbReference>
<feature type="compositionally biased region" description="Basic and acidic residues" evidence="10">
    <location>
        <begin position="29"/>
        <end position="42"/>
    </location>
</feature>
<comment type="caution">
    <text evidence="13">The sequence shown here is derived from an EMBL/GenBank/DDBJ whole genome shotgun (WGS) entry which is preliminary data.</text>
</comment>
<feature type="signal peptide" evidence="11">
    <location>
        <begin position="1"/>
        <end position="25"/>
    </location>
</feature>